<dbReference type="PANTHER" id="PTHR22911">
    <property type="entry name" value="ACYL-MALONYL CONDENSING ENZYME-RELATED"/>
    <property type="match status" value="1"/>
</dbReference>
<organism evidence="3 4">
    <name type="scientific">Microvirga terrae</name>
    <dbReference type="NCBI Taxonomy" id="2740529"/>
    <lineage>
        <taxon>Bacteria</taxon>
        <taxon>Pseudomonadati</taxon>
        <taxon>Pseudomonadota</taxon>
        <taxon>Alphaproteobacteria</taxon>
        <taxon>Hyphomicrobiales</taxon>
        <taxon>Methylobacteriaceae</taxon>
        <taxon>Microvirga</taxon>
    </lineage>
</organism>
<proteinExistence type="predicted"/>
<feature type="domain" description="EamA" evidence="2">
    <location>
        <begin position="146"/>
        <end position="274"/>
    </location>
</feature>
<evidence type="ECO:0000259" key="2">
    <source>
        <dbReference type="Pfam" id="PF00892"/>
    </source>
</evidence>
<feature type="domain" description="EamA" evidence="2">
    <location>
        <begin position="5"/>
        <end position="137"/>
    </location>
</feature>
<sequence>MLRLTGVLFAIAANGLFATSDTLVKLLSLRYPIFQIIAMQAGVACIVVGIVIWRDKACRLSAVRNPKMLIGRGFLAGIGTVSGFYAFSLLPLADVYAITFGSPLVVTVAAAWLLGERTGPARWGAILVGFSGILIMVQPGYTALSLGHLAAFLNVFVGAGVILIMRTIGSQENRAIMVAAVMAGQLTASLPGMYLSHAPAWSDLGLVTLSGFVMVSAQFLMLEALRRAPASSVAPMQYTKLVWALPIGLFVFGDEPKPHVLAGAFVVIGSVLYLLAHGRRAENRMAQLRRSGAERVEPSVQPQCLEGKKLG</sequence>
<feature type="transmembrane region" description="Helical" evidence="1">
    <location>
        <begin position="121"/>
        <end position="141"/>
    </location>
</feature>
<feature type="transmembrane region" description="Helical" evidence="1">
    <location>
        <begin position="175"/>
        <end position="194"/>
    </location>
</feature>
<feature type="transmembrane region" description="Helical" evidence="1">
    <location>
        <begin position="34"/>
        <end position="53"/>
    </location>
</feature>
<name>A0ABY5RQM0_9HYPH</name>
<reference evidence="3" key="1">
    <citation type="submission" date="2022-08" db="EMBL/GenBank/DDBJ databases">
        <title>Microvirga terrae sp. nov., isolated from soil.</title>
        <authorList>
            <person name="Kim K.H."/>
            <person name="Seo Y.L."/>
            <person name="Kim J.M."/>
            <person name="Lee J.K."/>
            <person name="Han D.M."/>
            <person name="Jeon C.O."/>
        </authorList>
    </citation>
    <scope>NUCLEOTIDE SEQUENCE</scope>
    <source>
        <strain evidence="3">R24</strain>
    </source>
</reference>
<keyword evidence="1" id="KW-0812">Transmembrane</keyword>
<dbReference type="Proteomes" id="UP001017257">
    <property type="component" value="Chromosome"/>
</dbReference>
<dbReference type="EMBL" id="CP102845">
    <property type="protein sequence ID" value="UVF19540.1"/>
    <property type="molecule type" value="Genomic_DNA"/>
</dbReference>
<dbReference type="PANTHER" id="PTHR22911:SF135">
    <property type="entry name" value="BLR4310 PROTEIN"/>
    <property type="match status" value="1"/>
</dbReference>
<feature type="transmembrane region" description="Helical" evidence="1">
    <location>
        <begin position="259"/>
        <end position="276"/>
    </location>
</feature>
<dbReference type="InterPro" id="IPR000620">
    <property type="entry name" value="EamA_dom"/>
</dbReference>
<keyword evidence="4" id="KW-1185">Reference proteome</keyword>
<gene>
    <name evidence="3" type="ORF">HPT29_024510</name>
</gene>
<keyword evidence="1" id="KW-1133">Transmembrane helix</keyword>
<feature type="transmembrane region" description="Helical" evidence="1">
    <location>
        <begin position="147"/>
        <end position="168"/>
    </location>
</feature>
<dbReference type="Pfam" id="PF00892">
    <property type="entry name" value="EamA"/>
    <property type="match status" value="2"/>
</dbReference>
<keyword evidence="1" id="KW-0472">Membrane</keyword>
<evidence type="ECO:0000256" key="1">
    <source>
        <dbReference type="SAM" id="Phobius"/>
    </source>
</evidence>
<dbReference type="SUPFAM" id="SSF103481">
    <property type="entry name" value="Multidrug resistance efflux transporter EmrE"/>
    <property type="match status" value="2"/>
</dbReference>
<dbReference type="RefSeq" id="WP_173946784.1">
    <property type="nucleotide sequence ID" value="NZ_CP102845.1"/>
</dbReference>
<feature type="transmembrane region" description="Helical" evidence="1">
    <location>
        <begin position="96"/>
        <end position="114"/>
    </location>
</feature>
<evidence type="ECO:0000313" key="3">
    <source>
        <dbReference type="EMBL" id="UVF19540.1"/>
    </source>
</evidence>
<dbReference type="InterPro" id="IPR037185">
    <property type="entry name" value="EmrE-like"/>
</dbReference>
<accession>A0ABY5RQM0</accession>
<feature type="transmembrane region" description="Helical" evidence="1">
    <location>
        <begin position="73"/>
        <end position="90"/>
    </location>
</feature>
<evidence type="ECO:0000313" key="4">
    <source>
        <dbReference type="Proteomes" id="UP001017257"/>
    </source>
</evidence>
<protein>
    <submittedName>
        <fullName evidence="3">DMT family transporter</fullName>
    </submittedName>
</protein>